<gene>
    <name evidence="7" type="ORF">ACFQ0E_01470</name>
</gene>
<dbReference type="PANTHER" id="PTHR43133:SF39">
    <property type="entry name" value="SIMILAR TO RNA POLYMERASE SIGMA-E FACTOR"/>
    <property type="match status" value="1"/>
</dbReference>
<keyword evidence="2" id="KW-0805">Transcription regulation</keyword>
<proteinExistence type="inferred from homology"/>
<dbReference type="Pfam" id="PF07638">
    <property type="entry name" value="Sigma70_ECF"/>
    <property type="match status" value="1"/>
</dbReference>
<organism evidence="7 8">
    <name type="scientific">Lysobacter brunescens</name>
    <dbReference type="NCBI Taxonomy" id="262323"/>
    <lineage>
        <taxon>Bacteria</taxon>
        <taxon>Pseudomonadati</taxon>
        <taxon>Pseudomonadota</taxon>
        <taxon>Gammaproteobacteria</taxon>
        <taxon>Lysobacterales</taxon>
        <taxon>Lysobacteraceae</taxon>
        <taxon>Lysobacter</taxon>
    </lineage>
</organism>
<dbReference type="InterPro" id="IPR036388">
    <property type="entry name" value="WH-like_DNA-bd_sf"/>
</dbReference>
<feature type="region of interest" description="Disordered" evidence="5">
    <location>
        <begin position="1"/>
        <end position="52"/>
    </location>
</feature>
<dbReference type="SUPFAM" id="SSF88659">
    <property type="entry name" value="Sigma3 and sigma4 domains of RNA polymerase sigma factors"/>
    <property type="match status" value="1"/>
</dbReference>
<evidence type="ECO:0000259" key="6">
    <source>
        <dbReference type="Pfam" id="PF07638"/>
    </source>
</evidence>
<evidence type="ECO:0000313" key="7">
    <source>
        <dbReference type="EMBL" id="MFD0724258.1"/>
    </source>
</evidence>
<dbReference type="NCBIfam" id="TIGR02937">
    <property type="entry name" value="sigma70-ECF"/>
    <property type="match status" value="1"/>
</dbReference>
<dbReference type="InterPro" id="IPR014284">
    <property type="entry name" value="RNA_pol_sigma-70_dom"/>
</dbReference>
<keyword evidence="4" id="KW-0804">Transcription</keyword>
<dbReference type="InterPro" id="IPR011517">
    <property type="entry name" value="RNA_pol_sigma70_ECF-like"/>
</dbReference>
<feature type="domain" description="RNA polymerase sigma-70 ECF-like HTH" evidence="6">
    <location>
        <begin position="70"/>
        <end position="248"/>
    </location>
</feature>
<dbReference type="InterPro" id="IPR013324">
    <property type="entry name" value="RNA_pol_sigma_r3/r4-like"/>
</dbReference>
<comment type="caution">
    <text evidence="7">The sequence shown here is derived from an EMBL/GenBank/DDBJ whole genome shotgun (WGS) entry which is preliminary data.</text>
</comment>
<protein>
    <submittedName>
        <fullName evidence="7">ECF-type sigma factor</fullName>
    </submittedName>
</protein>
<sequence>MNNTAPNSRIHRHDSPGEQPIDDVSRDDVSRDDVSRDDASGNAASSDDARNLVSPLDPALLDSLGLDSPESVTRLIADARSGQGSAWDRVYSLLYDDLHRIARSQIRQRTFGQISATSLVSEGWLRLVGAQVDVESRKHYVALVARAMRYVLMDEVRKGMAVKRGQGQADVPLDEGIDAGGDFVLEEMIALDAALTRLSAIDPRLGQLVEMRYFGGLDEMEIAEALGITDRTVRRDWRKARAFLLTQLGDLSPRLLRDGDG</sequence>
<reference evidence="8" key="1">
    <citation type="journal article" date="2019" name="Int. J. Syst. Evol. Microbiol.">
        <title>The Global Catalogue of Microorganisms (GCM) 10K type strain sequencing project: providing services to taxonomists for standard genome sequencing and annotation.</title>
        <authorList>
            <consortium name="The Broad Institute Genomics Platform"/>
            <consortium name="The Broad Institute Genome Sequencing Center for Infectious Disease"/>
            <person name="Wu L."/>
            <person name="Ma J."/>
        </authorList>
    </citation>
    <scope>NUCLEOTIDE SEQUENCE [LARGE SCALE GENOMIC DNA]</scope>
    <source>
        <strain evidence="8">CCUG 55585</strain>
    </source>
</reference>
<evidence type="ECO:0000256" key="1">
    <source>
        <dbReference type="ARBA" id="ARBA00010641"/>
    </source>
</evidence>
<dbReference type="SUPFAM" id="SSF88946">
    <property type="entry name" value="Sigma2 domain of RNA polymerase sigma factors"/>
    <property type="match status" value="1"/>
</dbReference>
<evidence type="ECO:0000256" key="3">
    <source>
        <dbReference type="ARBA" id="ARBA00023082"/>
    </source>
</evidence>
<dbReference type="PANTHER" id="PTHR43133">
    <property type="entry name" value="RNA POLYMERASE ECF-TYPE SIGMA FACTO"/>
    <property type="match status" value="1"/>
</dbReference>
<comment type="similarity">
    <text evidence="1">Belongs to the sigma-70 factor family. ECF subfamily.</text>
</comment>
<name>A0ABW2Y8E0_9GAMM</name>
<evidence type="ECO:0000256" key="4">
    <source>
        <dbReference type="ARBA" id="ARBA00023163"/>
    </source>
</evidence>
<dbReference type="InterPro" id="IPR013325">
    <property type="entry name" value="RNA_pol_sigma_r2"/>
</dbReference>
<accession>A0ABW2Y8E0</accession>
<dbReference type="Gene3D" id="1.10.10.10">
    <property type="entry name" value="Winged helix-like DNA-binding domain superfamily/Winged helix DNA-binding domain"/>
    <property type="match status" value="1"/>
</dbReference>
<dbReference type="EMBL" id="JBHTIF010000001">
    <property type="protein sequence ID" value="MFD0724258.1"/>
    <property type="molecule type" value="Genomic_DNA"/>
</dbReference>
<evidence type="ECO:0000313" key="8">
    <source>
        <dbReference type="Proteomes" id="UP001597110"/>
    </source>
</evidence>
<dbReference type="InterPro" id="IPR039425">
    <property type="entry name" value="RNA_pol_sigma-70-like"/>
</dbReference>
<keyword evidence="8" id="KW-1185">Reference proteome</keyword>
<feature type="compositionally biased region" description="Basic and acidic residues" evidence="5">
    <location>
        <begin position="23"/>
        <end position="39"/>
    </location>
</feature>
<keyword evidence="3" id="KW-0731">Sigma factor</keyword>
<evidence type="ECO:0000256" key="2">
    <source>
        <dbReference type="ARBA" id="ARBA00023015"/>
    </source>
</evidence>
<dbReference type="InterPro" id="IPR053812">
    <property type="entry name" value="HTH_Sigma70_ECF-like"/>
</dbReference>
<evidence type="ECO:0000256" key="5">
    <source>
        <dbReference type="SAM" id="MobiDB-lite"/>
    </source>
</evidence>
<dbReference type="Gene3D" id="1.10.1740.10">
    <property type="match status" value="1"/>
</dbReference>
<dbReference type="NCBIfam" id="TIGR02999">
    <property type="entry name" value="Sig-70_X6"/>
    <property type="match status" value="1"/>
</dbReference>
<dbReference type="Proteomes" id="UP001597110">
    <property type="component" value="Unassembled WGS sequence"/>
</dbReference>
<dbReference type="RefSeq" id="WP_386821930.1">
    <property type="nucleotide sequence ID" value="NZ_JBHTIF010000001.1"/>
</dbReference>